<keyword evidence="2" id="KW-0472">Membrane</keyword>
<evidence type="ECO:0000313" key="4">
    <source>
        <dbReference type="Proteomes" id="UP000639643"/>
    </source>
</evidence>
<accession>A0A8H6NA55</accession>
<keyword evidence="2" id="KW-0812">Transmembrane</keyword>
<feature type="transmembrane region" description="Helical" evidence="2">
    <location>
        <begin position="99"/>
        <end position="123"/>
    </location>
</feature>
<sequence length="581" mass="62888">MSDYTQNTGRPDGNTPMIGTRDSLLSKGSEDTIYSDASQTNNRDGMATKVEACPTKGSTLWAWKLEFMMLLVSILAFGMLVAFLVTFDNKSLPDDLFSHLINFGTVVSVFGLIIKSTLVFIGAEGKVVVDEKAKTPTRLRAFQQRLKGGMGILQAASRQMQTVRRFHPYVGFGNADIRHSTLAALGAVVVLASSIVDVLLQQAAKPELCMAETAGSAGVAYTKWAAWTTRDTRFKLSPELQGVAVDGMLFGESSSPLKLSQCSSGTCSFDEVAGVTHSSAGFCSQCTDATAALRESVVAGSNATVYHFGDMAGFNLTWPPVDGRLFNMLSGDFFASARAFSSVLAFRPSECPQNQTNTSDDDWRTCLYRPSRATTGITLVSDKSLEETLVFEQENTNWSFQWEGGKRTFGGYTTMIELCVVNGTWYDRYNISEATRGDTNSWTSWGLAPDSVDSREAPTECVRAIGADMMDGLQTFLSSTLAGGCVVESGRAPDLGKGGFGRVTFETVARAYDSMATAINNRLRGDIKPEYGEVLFAKGSVFGPAQCVHARWLWLTYPGVSLMLAAGILVAAYVQSCRERA</sequence>
<keyword evidence="4" id="KW-1185">Reference proteome</keyword>
<reference evidence="3" key="1">
    <citation type="journal article" date="2020" name="Phytopathology">
        <title>Genome Sequence Resources of Colletotrichum truncatum, C. plurivorum, C. musicola, and C. sojae: Four Species Pathogenic to Soybean (Glycine max).</title>
        <authorList>
            <person name="Rogerio F."/>
            <person name="Boufleur T.R."/>
            <person name="Ciampi-Guillardi M."/>
            <person name="Sukno S.A."/>
            <person name="Thon M.R."/>
            <person name="Massola Junior N.S."/>
            <person name="Baroncelli R."/>
        </authorList>
    </citation>
    <scope>NUCLEOTIDE SEQUENCE</scope>
    <source>
        <strain evidence="3">LFN0074</strain>
    </source>
</reference>
<evidence type="ECO:0000256" key="2">
    <source>
        <dbReference type="SAM" id="Phobius"/>
    </source>
</evidence>
<dbReference type="OrthoDB" id="5242705at2759"/>
<dbReference type="EMBL" id="WIGM01000436">
    <property type="protein sequence ID" value="KAF6825273.1"/>
    <property type="molecule type" value="Genomic_DNA"/>
</dbReference>
<dbReference type="AlphaFoldDB" id="A0A8H6NA55"/>
<feature type="non-terminal residue" evidence="3">
    <location>
        <position position="1"/>
    </location>
</feature>
<dbReference type="PANTHER" id="PTHR35394:SF5">
    <property type="entry name" value="DUF3176 DOMAIN-CONTAINING PROTEIN"/>
    <property type="match status" value="1"/>
</dbReference>
<feature type="region of interest" description="Disordered" evidence="1">
    <location>
        <begin position="1"/>
        <end position="21"/>
    </location>
</feature>
<proteinExistence type="predicted"/>
<evidence type="ECO:0000313" key="3">
    <source>
        <dbReference type="EMBL" id="KAF6825273.1"/>
    </source>
</evidence>
<organism evidence="3 4">
    <name type="scientific">Colletotrichum musicola</name>
    <dbReference type="NCBI Taxonomy" id="2175873"/>
    <lineage>
        <taxon>Eukaryota</taxon>
        <taxon>Fungi</taxon>
        <taxon>Dikarya</taxon>
        <taxon>Ascomycota</taxon>
        <taxon>Pezizomycotina</taxon>
        <taxon>Sordariomycetes</taxon>
        <taxon>Hypocreomycetidae</taxon>
        <taxon>Glomerellales</taxon>
        <taxon>Glomerellaceae</taxon>
        <taxon>Colletotrichum</taxon>
        <taxon>Colletotrichum orchidearum species complex</taxon>
    </lineage>
</organism>
<dbReference type="PANTHER" id="PTHR35394">
    <property type="entry name" value="DUF3176 DOMAIN-CONTAINING PROTEIN"/>
    <property type="match status" value="1"/>
</dbReference>
<name>A0A8H6NA55_9PEZI</name>
<gene>
    <name evidence="3" type="ORF">CMUS01_09887</name>
</gene>
<dbReference type="Proteomes" id="UP000639643">
    <property type="component" value="Unassembled WGS sequence"/>
</dbReference>
<feature type="transmembrane region" description="Helical" evidence="2">
    <location>
        <begin position="182"/>
        <end position="200"/>
    </location>
</feature>
<protein>
    <submittedName>
        <fullName evidence="3">Uncharacterized protein</fullName>
    </submittedName>
</protein>
<feature type="transmembrane region" description="Helical" evidence="2">
    <location>
        <begin position="552"/>
        <end position="574"/>
    </location>
</feature>
<feature type="transmembrane region" description="Helical" evidence="2">
    <location>
        <begin position="67"/>
        <end position="87"/>
    </location>
</feature>
<keyword evidence="2" id="KW-1133">Transmembrane helix</keyword>
<evidence type="ECO:0000256" key="1">
    <source>
        <dbReference type="SAM" id="MobiDB-lite"/>
    </source>
</evidence>
<comment type="caution">
    <text evidence="3">The sequence shown here is derived from an EMBL/GenBank/DDBJ whole genome shotgun (WGS) entry which is preliminary data.</text>
</comment>